<feature type="region of interest" description="Disordered" evidence="1">
    <location>
        <begin position="69"/>
        <end position="169"/>
    </location>
</feature>
<proteinExistence type="predicted"/>
<accession>A0AAV7NEM5</accession>
<protein>
    <submittedName>
        <fullName evidence="2">Uncharacterized protein</fullName>
    </submittedName>
</protein>
<organism evidence="2 3">
    <name type="scientific">Pleurodeles waltl</name>
    <name type="common">Iberian ribbed newt</name>
    <dbReference type="NCBI Taxonomy" id="8319"/>
    <lineage>
        <taxon>Eukaryota</taxon>
        <taxon>Metazoa</taxon>
        <taxon>Chordata</taxon>
        <taxon>Craniata</taxon>
        <taxon>Vertebrata</taxon>
        <taxon>Euteleostomi</taxon>
        <taxon>Amphibia</taxon>
        <taxon>Batrachia</taxon>
        <taxon>Caudata</taxon>
        <taxon>Salamandroidea</taxon>
        <taxon>Salamandridae</taxon>
        <taxon>Pleurodelinae</taxon>
        <taxon>Pleurodeles</taxon>
    </lineage>
</organism>
<dbReference type="AlphaFoldDB" id="A0AAV7NEM5"/>
<dbReference type="Proteomes" id="UP001066276">
    <property type="component" value="Chromosome 8"/>
</dbReference>
<keyword evidence="3" id="KW-1185">Reference proteome</keyword>
<dbReference type="EMBL" id="JANPWB010000012">
    <property type="protein sequence ID" value="KAJ1114537.1"/>
    <property type="molecule type" value="Genomic_DNA"/>
</dbReference>
<reference evidence="2" key="1">
    <citation type="journal article" date="2022" name="bioRxiv">
        <title>Sequencing and chromosome-scale assembly of the giantPleurodeles waltlgenome.</title>
        <authorList>
            <person name="Brown T."/>
            <person name="Elewa A."/>
            <person name="Iarovenko S."/>
            <person name="Subramanian E."/>
            <person name="Araus A.J."/>
            <person name="Petzold A."/>
            <person name="Susuki M."/>
            <person name="Suzuki K.-i.T."/>
            <person name="Hayashi T."/>
            <person name="Toyoda A."/>
            <person name="Oliveira C."/>
            <person name="Osipova E."/>
            <person name="Leigh N.D."/>
            <person name="Simon A."/>
            <person name="Yun M.H."/>
        </authorList>
    </citation>
    <scope>NUCLEOTIDE SEQUENCE</scope>
    <source>
        <strain evidence="2">20211129_DDA</strain>
        <tissue evidence="2">Liver</tissue>
    </source>
</reference>
<name>A0AAV7NEM5_PLEWA</name>
<gene>
    <name evidence="2" type="ORF">NDU88_002772</name>
</gene>
<evidence type="ECO:0000256" key="1">
    <source>
        <dbReference type="SAM" id="MobiDB-lite"/>
    </source>
</evidence>
<evidence type="ECO:0000313" key="2">
    <source>
        <dbReference type="EMBL" id="KAJ1114537.1"/>
    </source>
</evidence>
<sequence length="169" mass="18852">MVSQSRRTVKRIPVESQRHHRFPAPNITFLHSVPIEHDNQGRRQSTRPMRSSCIYRPASKRELSLNVLRLSSGTNARPPVAPGRPALAPSPACESWGRGQHQSEAGPAASREPTVCPDRRPGPEGEDPSPPPESADRPAPASRGHWSRHRSPRRLRPIRRRSSLTSKAR</sequence>
<feature type="compositionally biased region" description="Basic residues" evidence="1">
    <location>
        <begin position="145"/>
        <end position="169"/>
    </location>
</feature>
<evidence type="ECO:0000313" key="3">
    <source>
        <dbReference type="Proteomes" id="UP001066276"/>
    </source>
</evidence>
<comment type="caution">
    <text evidence="2">The sequence shown here is derived from an EMBL/GenBank/DDBJ whole genome shotgun (WGS) entry which is preliminary data.</text>
</comment>